<evidence type="ECO:0000313" key="3">
    <source>
        <dbReference type="Proteomes" id="UP000182400"/>
    </source>
</evidence>
<dbReference type="Proteomes" id="UP000182400">
    <property type="component" value="Unassembled WGS sequence"/>
</dbReference>
<evidence type="ECO:0000313" key="2">
    <source>
        <dbReference type="EMBL" id="SFO69762.1"/>
    </source>
</evidence>
<keyword evidence="1" id="KW-1133">Transmembrane helix</keyword>
<evidence type="ECO:0000256" key="1">
    <source>
        <dbReference type="SAM" id="Phobius"/>
    </source>
</evidence>
<evidence type="ECO:0008006" key="4">
    <source>
        <dbReference type="Google" id="ProtNLM"/>
    </source>
</evidence>
<proteinExistence type="predicted"/>
<name>A0A1I5JAI3_9GAMM</name>
<dbReference type="AlphaFoldDB" id="A0A1I5JAI3"/>
<accession>A0A1I5JAI3</accession>
<dbReference type="RefSeq" id="WP_074936075.1">
    <property type="nucleotide sequence ID" value="NZ_FOWP01000001.1"/>
</dbReference>
<dbReference type="Pfam" id="PF14248">
    <property type="entry name" value="DUF4345"/>
    <property type="match status" value="1"/>
</dbReference>
<sequence>MLFARIVLLIQIAALLVLGLAYFIRPEEMASFSGALLMESAAVTEVRAYYGGLQLGLAAYLVMALLRLDLLRPALLLLVLLYSVLALARVGGLWLDGGAQQTFNLYALLLEAVSAGLAWWALRGLER</sequence>
<protein>
    <recommendedName>
        <fullName evidence="4">DUF4345 domain-containing protein</fullName>
    </recommendedName>
</protein>
<keyword evidence="1" id="KW-0472">Membrane</keyword>
<feature type="transmembrane region" description="Helical" evidence="1">
    <location>
        <begin position="73"/>
        <end position="91"/>
    </location>
</feature>
<feature type="transmembrane region" description="Helical" evidence="1">
    <location>
        <begin position="103"/>
        <end position="122"/>
    </location>
</feature>
<feature type="transmembrane region" description="Helical" evidence="1">
    <location>
        <begin position="47"/>
        <end position="66"/>
    </location>
</feature>
<reference evidence="2 3" key="1">
    <citation type="submission" date="2016-10" db="EMBL/GenBank/DDBJ databases">
        <authorList>
            <person name="de Groot N.N."/>
        </authorList>
    </citation>
    <scope>NUCLEOTIDE SEQUENCE [LARGE SCALE GENOMIC DNA]</scope>
    <source>
        <strain evidence="2 3">CCUG 59231</strain>
    </source>
</reference>
<dbReference type="InterPro" id="IPR025597">
    <property type="entry name" value="DUF4345"/>
</dbReference>
<keyword evidence="1" id="KW-0812">Transmembrane</keyword>
<dbReference type="EMBL" id="FOWP01000001">
    <property type="protein sequence ID" value="SFO69762.1"/>
    <property type="molecule type" value="Genomic_DNA"/>
</dbReference>
<organism evidence="2 3">
    <name type="scientific">Ectopseudomonas composti</name>
    <dbReference type="NCBI Taxonomy" id="658457"/>
    <lineage>
        <taxon>Bacteria</taxon>
        <taxon>Pseudomonadati</taxon>
        <taxon>Pseudomonadota</taxon>
        <taxon>Gammaproteobacteria</taxon>
        <taxon>Pseudomonadales</taxon>
        <taxon>Pseudomonadaceae</taxon>
        <taxon>Ectopseudomonas</taxon>
    </lineage>
</organism>
<dbReference type="OrthoDB" id="6890615at2"/>
<gene>
    <name evidence="2" type="ORF">SAMN05216601_101177</name>
</gene>